<gene>
    <name evidence="3" type="ORF">Zmor_021038</name>
</gene>
<dbReference type="EMBL" id="JALNTZ010000006">
    <property type="protein sequence ID" value="KAJ3649286.1"/>
    <property type="molecule type" value="Genomic_DNA"/>
</dbReference>
<feature type="compositionally biased region" description="Low complexity" evidence="1">
    <location>
        <begin position="32"/>
        <end position="41"/>
    </location>
</feature>
<comment type="caution">
    <text evidence="3">The sequence shown here is derived from an EMBL/GenBank/DDBJ whole genome shotgun (WGS) entry which is preliminary data.</text>
</comment>
<name>A0AA38I6U1_9CUCU</name>
<evidence type="ECO:0000256" key="1">
    <source>
        <dbReference type="SAM" id="MobiDB-lite"/>
    </source>
</evidence>
<organism evidence="3 4">
    <name type="scientific">Zophobas morio</name>
    <dbReference type="NCBI Taxonomy" id="2755281"/>
    <lineage>
        <taxon>Eukaryota</taxon>
        <taxon>Metazoa</taxon>
        <taxon>Ecdysozoa</taxon>
        <taxon>Arthropoda</taxon>
        <taxon>Hexapoda</taxon>
        <taxon>Insecta</taxon>
        <taxon>Pterygota</taxon>
        <taxon>Neoptera</taxon>
        <taxon>Endopterygota</taxon>
        <taxon>Coleoptera</taxon>
        <taxon>Polyphaga</taxon>
        <taxon>Cucujiformia</taxon>
        <taxon>Tenebrionidae</taxon>
        <taxon>Zophobas</taxon>
    </lineage>
</organism>
<evidence type="ECO:0000313" key="3">
    <source>
        <dbReference type="EMBL" id="KAJ3649286.1"/>
    </source>
</evidence>
<keyword evidence="4" id="KW-1185">Reference proteome</keyword>
<evidence type="ECO:0000313" key="4">
    <source>
        <dbReference type="Proteomes" id="UP001168821"/>
    </source>
</evidence>
<protein>
    <submittedName>
        <fullName evidence="3">Uncharacterized protein</fullName>
    </submittedName>
</protein>
<reference evidence="3" key="1">
    <citation type="journal article" date="2023" name="G3 (Bethesda)">
        <title>Whole genome assemblies of Zophobas morio and Tenebrio molitor.</title>
        <authorList>
            <person name="Kaur S."/>
            <person name="Stinson S.A."/>
            <person name="diCenzo G.C."/>
        </authorList>
    </citation>
    <scope>NUCLEOTIDE SEQUENCE</scope>
    <source>
        <strain evidence="3">QUZm001</strain>
    </source>
</reference>
<dbReference type="AlphaFoldDB" id="A0AA38I6U1"/>
<keyword evidence="2" id="KW-0732">Signal</keyword>
<feature type="chain" id="PRO_5041277887" evidence="2">
    <location>
        <begin position="19"/>
        <end position="97"/>
    </location>
</feature>
<accession>A0AA38I6U1</accession>
<sequence>MHCVYFLLFIILVIPILGQETQSETFEKLNGTNATSTANSTDDVDKEIQFEEAQTNKTSDDEIMETADMMVFRPLFAYRQQQSRRQRIYASRRNWQN</sequence>
<feature type="signal peptide" evidence="2">
    <location>
        <begin position="1"/>
        <end position="18"/>
    </location>
</feature>
<dbReference type="Proteomes" id="UP001168821">
    <property type="component" value="Unassembled WGS sequence"/>
</dbReference>
<evidence type="ECO:0000256" key="2">
    <source>
        <dbReference type="SAM" id="SignalP"/>
    </source>
</evidence>
<proteinExistence type="predicted"/>
<feature type="region of interest" description="Disordered" evidence="1">
    <location>
        <begin position="32"/>
        <end position="58"/>
    </location>
</feature>